<feature type="transmembrane region" description="Helical" evidence="1">
    <location>
        <begin position="449"/>
        <end position="468"/>
    </location>
</feature>
<feature type="transmembrane region" description="Helical" evidence="1">
    <location>
        <begin position="615"/>
        <end position="635"/>
    </location>
</feature>
<feature type="transmembrane region" description="Helical" evidence="1">
    <location>
        <begin position="104"/>
        <end position="126"/>
    </location>
</feature>
<dbReference type="AlphaFoldDB" id="A0A2M8P095"/>
<dbReference type="InterPro" id="IPR018746">
    <property type="entry name" value="DUF2298"/>
</dbReference>
<evidence type="ECO:0000256" key="1">
    <source>
        <dbReference type="SAM" id="Phobius"/>
    </source>
</evidence>
<comment type="caution">
    <text evidence="2">The sequence shown here is derived from an EMBL/GenBank/DDBJ whole genome shotgun (WGS) entry which is preliminary data.</text>
</comment>
<feature type="transmembrane region" description="Helical" evidence="1">
    <location>
        <begin position="360"/>
        <end position="384"/>
    </location>
</feature>
<feature type="transmembrane region" description="Helical" evidence="1">
    <location>
        <begin position="225"/>
        <end position="246"/>
    </location>
</feature>
<feature type="transmembrane region" description="Helical" evidence="1">
    <location>
        <begin position="190"/>
        <end position="213"/>
    </location>
</feature>
<keyword evidence="1" id="KW-0472">Membrane</keyword>
<sequence length="855" mass="93793">MILDWLIFEGWALISWWLISLAAAWIILPLCLRLFGALPSRGYAVARAAGIMLIGYLFWLLNNLGLLRNTNGDAILAALIVLALSLIAYFTWRERPAFGAGTRQNAALILTVEVLFILLFVGWATVRALNPDLTATEKPMEMAFLSAVRRSAQFPPHDPWLSGYAISYYHFGYILIGTIANLSGVTNGMAFNLGIALLFGLTGVGAFGVAYDLVAARRAPMRARLAVGSLAIILSILMGNIGTAILETPFQTRTAPPEYLAWMNLEERDSYAVGCPPSGSADPSTWCFWWWFRYSRVVRDLDLSGRPLAIQPITEMPIFSYVLADMHPHVLSMPFVMLTLALALNLVLGKRPLQVWELLLYGVYVGGMIFLNSWDAVFIGVIIGAEALRRLIVNGTGGYTAQDWLGMIGFAAAIIGLTALLYLPFFIGFRSQAGGILPNVLWQTQFQQFFLQFAPFLLIFAAFLWLEWRRAGATFNLSLALQTVGGVIALIVIALIGLGIIAWTRPDVRFAVFQALDESGGLLGALPAILARRLHGIVTHAVLFGIIAIVIARLFAREPRRPDGTPDVARAVITYSPATGFALFLIGAGAVLSLAPEFVYLRDGFGVRINTIFKLWYQAWLLWSVAAAYAIWSLLAERVEAEMKAGVRAAFAVGITVSVALGLVYPVYAITSRALAESGRLRGILTDLTLDGGPSMAQGRDEYNAIQCLARHATSDRDVVAEATRERLAYRGDYGRVSALTGIPTLLGWDNHQGQWRGDTFPAANTLTYVVNGETRIETRAQAIATLYNTTDPREALGVIERYGITYIFVGVTERRDFAPEGLAKFEALQPLCEYGMVRVYSADSFRALLTARAE</sequence>
<feature type="transmembrane region" description="Helical" evidence="1">
    <location>
        <begin position="510"/>
        <end position="531"/>
    </location>
</feature>
<name>A0A2M8P095_9CHLR</name>
<keyword evidence="1" id="KW-1133">Transmembrane helix</keyword>
<organism evidence="2 3">
    <name type="scientific">Candidatus Thermofonsia Clade 1 bacterium</name>
    <dbReference type="NCBI Taxonomy" id="2364210"/>
    <lineage>
        <taxon>Bacteria</taxon>
        <taxon>Bacillati</taxon>
        <taxon>Chloroflexota</taxon>
        <taxon>Candidatus Thermofontia</taxon>
        <taxon>Candidatus Thermofonsia Clade 1</taxon>
    </lineage>
</organism>
<evidence type="ECO:0008006" key="4">
    <source>
        <dbReference type="Google" id="ProtNLM"/>
    </source>
</evidence>
<dbReference type="NCBIfam" id="TIGR03662">
    <property type="entry name" value="Chlor_Arch_YYY"/>
    <property type="match status" value="1"/>
</dbReference>
<feature type="transmembrane region" description="Helical" evidence="1">
    <location>
        <begin position="647"/>
        <end position="668"/>
    </location>
</feature>
<dbReference type="Pfam" id="PF10060">
    <property type="entry name" value="DUF2298"/>
    <property type="match status" value="1"/>
</dbReference>
<feature type="transmembrane region" description="Helical" evidence="1">
    <location>
        <begin position="537"/>
        <end position="556"/>
    </location>
</feature>
<evidence type="ECO:0000313" key="3">
    <source>
        <dbReference type="Proteomes" id="UP000228921"/>
    </source>
</evidence>
<proteinExistence type="predicted"/>
<feature type="transmembrane region" description="Helical" evidence="1">
    <location>
        <begin position="480"/>
        <end position="503"/>
    </location>
</feature>
<feature type="transmembrane region" description="Helical" evidence="1">
    <location>
        <begin position="404"/>
        <end position="429"/>
    </location>
</feature>
<keyword evidence="1" id="KW-0812">Transmembrane</keyword>
<evidence type="ECO:0000313" key="2">
    <source>
        <dbReference type="EMBL" id="PJF30968.1"/>
    </source>
</evidence>
<feature type="transmembrane region" description="Helical" evidence="1">
    <location>
        <begin position="568"/>
        <end position="595"/>
    </location>
</feature>
<feature type="transmembrane region" description="Helical" evidence="1">
    <location>
        <begin position="12"/>
        <end position="32"/>
    </location>
</feature>
<dbReference type="PANTHER" id="PTHR10790">
    <property type="entry name" value="TPR-DOMAIN CONTAINING PROTEIN"/>
    <property type="match status" value="1"/>
</dbReference>
<protein>
    <recommendedName>
        <fullName evidence="4">Chlor_Arch_YYY domain-containing protein</fullName>
    </recommendedName>
</protein>
<feature type="transmembrane region" description="Helical" evidence="1">
    <location>
        <begin position="330"/>
        <end position="348"/>
    </location>
</feature>
<gene>
    <name evidence="2" type="ORF">CUN51_05670</name>
</gene>
<reference evidence="2 3" key="1">
    <citation type="submission" date="2017-11" db="EMBL/GenBank/DDBJ databases">
        <title>Evolution of Phototrophy in the Chloroflexi Phylum Driven by Horizontal Gene Transfer.</title>
        <authorList>
            <person name="Ward L.M."/>
            <person name="Hemp J."/>
            <person name="Shih P.M."/>
            <person name="Mcglynn S.E."/>
            <person name="Fischer W."/>
        </authorList>
    </citation>
    <scope>NUCLEOTIDE SEQUENCE [LARGE SCALE GENOMIC DNA]</scope>
    <source>
        <strain evidence="2">CP2_2F</strain>
    </source>
</reference>
<dbReference type="PANTHER" id="PTHR10790:SF51">
    <property type="entry name" value="TETRATRICOPEPTIDE REPEAT PROTEIN"/>
    <property type="match status" value="1"/>
</dbReference>
<dbReference type="Proteomes" id="UP000228921">
    <property type="component" value="Unassembled WGS sequence"/>
</dbReference>
<feature type="transmembrane region" description="Helical" evidence="1">
    <location>
        <begin position="74"/>
        <end position="92"/>
    </location>
</feature>
<dbReference type="EMBL" id="PGTK01000005">
    <property type="protein sequence ID" value="PJF30968.1"/>
    <property type="molecule type" value="Genomic_DNA"/>
</dbReference>
<feature type="transmembrane region" description="Helical" evidence="1">
    <location>
        <begin position="44"/>
        <end position="62"/>
    </location>
</feature>
<accession>A0A2M8P095</accession>